<proteinExistence type="predicted"/>
<organism evidence="1 2">
    <name type="scientific">Stephania cephalantha</name>
    <dbReference type="NCBI Taxonomy" id="152367"/>
    <lineage>
        <taxon>Eukaryota</taxon>
        <taxon>Viridiplantae</taxon>
        <taxon>Streptophyta</taxon>
        <taxon>Embryophyta</taxon>
        <taxon>Tracheophyta</taxon>
        <taxon>Spermatophyta</taxon>
        <taxon>Magnoliopsida</taxon>
        <taxon>Ranunculales</taxon>
        <taxon>Menispermaceae</taxon>
        <taxon>Menispermoideae</taxon>
        <taxon>Cissampelideae</taxon>
        <taxon>Stephania</taxon>
    </lineage>
</organism>
<sequence length="60" mass="6884">MTKTLKLVPNRLRRNLADLMSFLPQHCILISKPPNTFKNIKPYEISSFNHSPPISLSFTS</sequence>
<accession>A0AAP0L8B0</accession>
<keyword evidence="2" id="KW-1185">Reference proteome</keyword>
<dbReference type="AlphaFoldDB" id="A0AAP0L8B0"/>
<reference evidence="1 2" key="1">
    <citation type="submission" date="2024-01" db="EMBL/GenBank/DDBJ databases">
        <title>Genome assemblies of Stephania.</title>
        <authorList>
            <person name="Yang L."/>
        </authorList>
    </citation>
    <scope>NUCLEOTIDE SEQUENCE [LARGE SCALE GENOMIC DNA]</scope>
    <source>
        <strain evidence="1">JXDWG</strain>
        <tissue evidence="1">Leaf</tissue>
    </source>
</reference>
<gene>
    <name evidence="1" type="ORF">Scep_001502</name>
</gene>
<dbReference type="EMBL" id="JBBNAG010000001">
    <property type="protein sequence ID" value="KAK9166311.1"/>
    <property type="molecule type" value="Genomic_DNA"/>
</dbReference>
<comment type="caution">
    <text evidence="1">The sequence shown here is derived from an EMBL/GenBank/DDBJ whole genome shotgun (WGS) entry which is preliminary data.</text>
</comment>
<evidence type="ECO:0000313" key="1">
    <source>
        <dbReference type="EMBL" id="KAK9166311.1"/>
    </source>
</evidence>
<dbReference type="Proteomes" id="UP001419268">
    <property type="component" value="Unassembled WGS sequence"/>
</dbReference>
<evidence type="ECO:0000313" key="2">
    <source>
        <dbReference type="Proteomes" id="UP001419268"/>
    </source>
</evidence>
<name>A0AAP0L8B0_9MAGN</name>
<protein>
    <submittedName>
        <fullName evidence="1">Uncharacterized protein</fullName>
    </submittedName>
</protein>